<evidence type="ECO:0008006" key="4">
    <source>
        <dbReference type="Google" id="ProtNLM"/>
    </source>
</evidence>
<dbReference type="InterPro" id="IPR013922">
    <property type="entry name" value="Cyclin_PHO80-like"/>
</dbReference>
<proteinExistence type="predicted"/>
<dbReference type="AlphaFoldDB" id="A0A5M3MWZ7"/>
<dbReference type="CDD" id="cd20557">
    <property type="entry name" value="CYCLIN_ScPCL1-like"/>
    <property type="match status" value="1"/>
</dbReference>
<evidence type="ECO:0000313" key="3">
    <source>
        <dbReference type="Proteomes" id="UP000053558"/>
    </source>
</evidence>
<dbReference type="EMBL" id="JH711576">
    <property type="protein sequence ID" value="EIW83131.1"/>
    <property type="molecule type" value="Genomic_DNA"/>
</dbReference>
<evidence type="ECO:0000256" key="1">
    <source>
        <dbReference type="SAM" id="MobiDB-lite"/>
    </source>
</evidence>
<comment type="caution">
    <text evidence="2">The sequence shown here is derived from an EMBL/GenBank/DDBJ whole genome shotgun (WGS) entry which is preliminary data.</text>
</comment>
<gene>
    <name evidence="2" type="ORF">CONPUDRAFT_143136</name>
</gene>
<keyword evidence="3" id="KW-1185">Reference proteome</keyword>
<dbReference type="RefSeq" id="XP_007766976.1">
    <property type="nucleotide sequence ID" value="XM_007768786.1"/>
</dbReference>
<dbReference type="GO" id="GO:0000307">
    <property type="term" value="C:cyclin-dependent protein kinase holoenzyme complex"/>
    <property type="evidence" value="ECO:0007669"/>
    <property type="project" value="TreeGrafter"/>
</dbReference>
<feature type="region of interest" description="Disordered" evidence="1">
    <location>
        <begin position="1"/>
        <end position="24"/>
    </location>
</feature>
<dbReference type="PANTHER" id="PTHR15615:SF36">
    <property type="entry name" value="PHO85 CYCLIN-5"/>
    <property type="match status" value="1"/>
</dbReference>
<feature type="region of interest" description="Disordered" evidence="1">
    <location>
        <begin position="52"/>
        <end position="75"/>
    </location>
</feature>
<evidence type="ECO:0000313" key="2">
    <source>
        <dbReference type="EMBL" id="EIW83131.1"/>
    </source>
</evidence>
<dbReference type="PANTHER" id="PTHR15615">
    <property type="match status" value="1"/>
</dbReference>
<dbReference type="GeneID" id="19201815"/>
<reference evidence="3" key="1">
    <citation type="journal article" date="2012" name="Science">
        <title>The Paleozoic origin of enzymatic lignin decomposition reconstructed from 31 fungal genomes.</title>
        <authorList>
            <person name="Floudas D."/>
            <person name="Binder M."/>
            <person name="Riley R."/>
            <person name="Barry K."/>
            <person name="Blanchette R.A."/>
            <person name="Henrissat B."/>
            <person name="Martinez A.T."/>
            <person name="Otillar R."/>
            <person name="Spatafora J.W."/>
            <person name="Yadav J.S."/>
            <person name="Aerts A."/>
            <person name="Benoit I."/>
            <person name="Boyd A."/>
            <person name="Carlson A."/>
            <person name="Copeland A."/>
            <person name="Coutinho P.M."/>
            <person name="de Vries R.P."/>
            <person name="Ferreira P."/>
            <person name="Findley K."/>
            <person name="Foster B."/>
            <person name="Gaskell J."/>
            <person name="Glotzer D."/>
            <person name="Gorecki P."/>
            <person name="Heitman J."/>
            <person name="Hesse C."/>
            <person name="Hori C."/>
            <person name="Igarashi K."/>
            <person name="Jurgens J.A."/>
            <person name="Kallen N."/>
            <person name="Kersten P."/>
            <person name="Kohler A."/>
            <person name="Kuees U."/>
            <person name="Kumar T.K.A."/>
            <person name="Kuo A."/>
            <person name="LaButti K."/>
            <person name="Larrondo L.F."/>
            <person name="Lindquist E."/>
            <person name="Ling A."/>
            <person name="Lombard V."/>
            <person name="Lucas S."/>
            <person name="Lundell T."/>
            <person name="Martin R."/>
            <person name="McLaughlin D.J."/>
            <person name="Morgenstern I."/>
            <person name="Morin E."/>
            <person name="Murat C."/>
            <person name="Nagy L.G."/>
            <person name="Nolan M."/>
            <person name="Ohm R.A."/>
            <person name="Patyshakuliyeva A."/>
            <person name="Rokas A."/>
            <person name="Ruiz-Duenas F.J."/>
            <person name="Sabat G."/>
            <person name="Salamov A."/>
            <person name="Samejima M."/>
            <person name="Schmutz J."/>
            <person name="Slot J.C."/>
            <person name="St John F."/>
            <person name="Stenlid J."/>
            <person name="Sun H."/>
            <person name="Sun S."/>
            <person name="Syed K."/>
            <person name="Tsang A."/>
            <person name="Wiebenga A."/>
            <person name="Young D."/>
            <person name="Pisabarro A."/>
            <person name="Eastwood D.C."/>
            <person name="Martin F."/>
            <person name="Cullen D."/>
            <person name="Grigoriev I.V."/>
            <person name="Hibbett D.S."/>
        </authorList>
    </citation>
    <scope>NUCLEOTIDE SEQUENCE [LARGE SCALE GENOMIC DNA]</scope>
    <source>
        <strain evidence="3">RWD-64-598 SS2</strain>
    </source>
</reference>
<protein>
    <recommendedName>
        <fullName evidence="4">Cyclin N-terminal domain-containing protein</fullName>
    </recommendedName>
</protein>
<feature type="compositionally biased region" description="Low complexity" evidence="1">
    <location>
        <begin position="52"/>
        <end position="65"/>
    </location>
</feature>
<accession>A0A5M3MWZ7</accession>
<dbReference type="KEGG" id="cput:CONPUDRAFT_143136"/>
<dbReference type="GO" id="GO:0019901">
    <property type="term" value="F:protein kinase binding"/>
    <property type="evidence" value="ECO:0007669"/>
    <property type="project" value="InterPro"/>
</dbReference>
<dbReference type="GO" id="GO:0005634">
    <property type="term" value="C:nucleus"/>
    <property type="evidence" value="ECO:0007669"/>
    <property type="project" value="TreeGrafter"/>
</dbReference>
<dbReference type="GO" id="GO:0016538">
    <property type="term" value="F:cyclin-dependent protein serine/threonine kinase regulator activity"/>
    <property type="evidence" value="ECO:0007669"/>
    <property type="project" value="TreeGrafter"/>
</dbReference>
<dbReference type="Gene3D" id="1.10.472.10">
    <property type="entry name" value="Cyclin-like"/>
    <property type="match status" value="1"/>
</dbReference>
<organism evidence="2 3">
    <name type="scientific">Coniophora puteana (strain RWD-64-598)</name>
    <name type="common">Brown rot fungus</name>
    <dbReference type="NCBI Taxonomy" id="741705"/>
    <lineage>
        <taxon>Eukaryota</taxon>
        <taxon>Fungi</taxon>
        <taxon>Dikarya</taxon>
        <taxon>Basidiomycota</taxon>
        <taxon>Agaricomycotina</taxon>
        <taxon>Agaricomycetes</taxon>
        <taxon>Agaricomycetidae</taxon>
        <taxon>Boletales</taxon>
        <taxon>Coniophorineae</taxon>
        <taxon>Coniophoraceae</taxon>
        <taxon>Coniophora</taxon>
    </lineage>
</organism>
<sequence length="563" mass="60542">MSTRATTHSLPHLGRAPSNPSTHTRVRWQPYYASLPSITTRSPSNNAYLPTPASSIYSSTPSPVSLRAPERPRAQVSRECQVRDLHKSRYASSLVDQAVKSICDIWNPQDIPPVFLTSPPRPAHAHEAVGGSASLPAHAFINSQLPSPISPTTSYSPVTSSNVPPFALPRRSHLQCMPSSQANTGNLTPMKTFVHEVLRRSRTSGTVLQTALCYIEAIRSKVPELVRQEQSGQGVRGEPELASRIIQGEVDVASDVSPVGCNSTDPLDSLVETVRVDALELDGNGSQVEMDMGLSVPTPKVSNAAPPPPLPPLPSPLLCPRRAFLAALILASKFMQDRCFSNRAWAKLSGLPPREIGRCERALGEALDWRLWVGKLPAAQTTSENRQLTKCKSENDIGAFDTHTPSRGLLSRHATFPAGLISQEISTGAAPIDMTWTSGIASSSVGSSYVPWSPATPGLSYSPTSTESSCGDRTVQMTFMDDSTPPPAQPSAFGLASHESKAIDCKQAPADVFYAQSTQPFASYGIMVPHQLGDESDVNGLSISALRDSFYAPPWSTDFVRVS</sequence>
<name>A0A5M3MWZ7_CONPW</name>
<dbReference type="OrthoDB" id="286814at2759"/>
<dbReference type="OMA" id="EIGHCER"/>
<dbReference type="Proteomes" id="UP000053558">
    <property type="component" value="Unassembled WGS sequence"/>
</dbReference>